<evidence type="ECO:0000256" key="8">
    <source>
        <dbReference type="ARBA" id="ARBA00048248"/>
    </source>
</evidence>
<evidence type="ECO:0000256" key="2">
    <source>
        <dbReference type="ARBA" id="ARBA00022598"/>
    </source>
</evidence>
<dbReference type="AlphaFoldDB" id="A0A7J7KUR1"/>
<keyword evidence="5 9" id="KW-0648">Protein biosynthesis</keyword>
<dbReference type="EMBL" id="JACGCM010002891">
    <property type="protein sequence ID" value="KAF6134096.1"/>
    <property type="molecule type" value="Genomic_DNA"/>
</dbReference>
<dbReference type="PANTHER" id="PTHR46264:SF4">
    <property type="entry name" value="TYROSINE--TRNA LIGASE, CYTOPLASMIC"/>
    <property type="match status" value="1"/>
</dbReference>
<dbReference type="GO" id="GO:0004831">
    <property type="term" value="F:tyrosine-tRNA ligase activity"/>
    <property type="evidence" value="ECO:0007669"/>
    <property type="project" value="UniProtKB-EC"/>
</dbReference>
<evidence type="ECO:0000256" key="7">
    <source>
        <dbReference type="ARBA" id="ARBA00033323"/>
    </source>
</evidence>
<evidence type="ECO:0000256" key="5">
    <source>
        <dbReference type="ARBA" id="ARBA00022917"/>
    </source>
</evidence>
<sequence length="141" mass="15741">GTMAAANAPITMKETLSFMFNSILQKRLPVEVGINIVCVSSGIVHTNVIRKAFCPPKIVNGNPCLEYIEYIVFPWFGTFEVERSEKNGGNKTFRSFEELTVVYEGEELHPGNLKSALSKAINKKLKTRINFIEVKACLVIC</sequence>
<evidence type="ECO:0000313" key="10">
    <source>
        <dbReference type="EMBL" id="KAF6134096.1"/>
    </source>
</evidence>
<dbReference type="Gene3D" id="1.10.240.10">
    <property type="entry name" value="Tyrosyl-Transfer RNA Synthetase"/>
    <property type="match status" value="1"/>
</dbReference>
<dbReference type="EC" id="6.1.1.1" evidence="1"/>
<reference evidence="10 11" key="1">
    <citation type="journal article" date="2020" name="IScience">
        <title>Genome Sequencing of the Endangered Kingdonia uniflora (Circaeasteraceae, Ranunculales) Reveals Potential Mechanisms of Evolutionary Specialization.</title>
        <authorList>
            <person name="Sun Y."/>
            <person name="Deng T."/>
            <person name="Zhang A."/>
            <person name="Moore M.J."/>
            <person name="Landis J.B."/>
            <person name="Lin N."/>
            <person name="Zhang H."/>
            <person name="Zhang X."/>
            <person name="Huang J."/>
            <person name="Zhang X."/>
            <person name="Sun H."/>
            <person name="Wang H."/>
        </authorList>
    </citation>
    <scope>NUCLEOTIDE SEQUENCE [LARGE SCALE GENOMIC DNA]</scope>
    <source>
        <strain evidence="10">TB1705</strain>
        <tissue evidence="10">Leaf</tissue>
    </source>
</reference>
<comment type="caution">
    <text evidence="10">The sequence shown here is derived from an EMBL/GenBank/DDBJ whole genome shotgun (WGS) entry which is preliminary data.</text>
</comment>
<keyword evidence="11" id="KW-1185">Reference proteome</keyword>
<dbReference type="SUPFAM" id="SSF52374">
    <property type="entry name" value="Nucleotidylyl transferase"/>
    <property type="match status" value="1"/>
</dbReference>
<dbReference type="OrthoDB" id="197206at2759"/>
<feature type="non-terminal residue" evidence="10">
    <location>
        <position position="1"/>
    </location>
</feature>
<comment type="similarity">
    <text evidence="9">Belongs to the class-I aminoacyl-tRNA synthetase family.</text>
</comment>
<keyword evidence="4 9" id="KW-0067">ATP-binding</keyword>
<comment type="catalytic activity">
    <reaction evidence="8">
        <text>tRNA(Tyr) + L-tyrosine + ATP = L-tyrosyl-tRNA(Tyr) + AMP + diphosphate + H(+)</text>
        <dbReference type="Rhea" id="RHEA:10220"/>
        <dbReference type="Rhea" id="RHEA-COMP:9706"/>
        <dbReference type="Rhea" id="RHEA-COMP:9707"/>
        <dbReference type="ChEBI" id="CHEBI:15378"/>
        <dbReference type="ChEBI" id="CHEBI:30616"/>
        <dbReference type="ChEBI" id="CHEBI:33019"/>
        <dbReference type="ChEBI" id="CHEBI:58315"/>
        <dbReference type="ChEBI" id="CHEBI:78442"/>
        <dbReference type="ChEBI" id="CHEBI:78536"/>
        <dbReference type="ChEBI" id="CHEBI:456215"/>
        <dbReference type="EC" id="6.1.1.1"/>
    </reaction>
</comment>
<name>A0A7J7KUR1_9MAGN</name>
<keyword evidence="6 9" id="KW-0030">Aminoacyl-tRNA synthetase</keyword>
<dbReference type="InterPro" id="IPR050489">
    <property type="entry name" value="Tyr-tRNA_synthase"/>
</dbReference>
<evidence type="ECO:0000256" key="6">
    <source>
        <dbReference type="ARBA" id="ARBA00023146"/>
    </source>
</evidence>
<proteinExistence type="inferred from homology"/>
<organism evidence="10 11">
    <name type="scientific">Kingdonia uniflora</name>
    <dbReference type="NCBI Taxonomy" id="39325"/>
    <lineage>
        <taxon>Eukaryota</taxon>
        <taxon>Viridiplantae</taxon>
        <taxon>Streptophyta</taxon>
        <taxon>Embryophyta</taxon>
        <taxon>Tracheophyta</taxon>
        <taxon>Spermatophyta</taxon>
        <taxon>Magnoliopsida</taxon>
        <taxon>Ranunculales</taxon>
        <taxon>Circaeasteraceae</taxon>
        <taxon>Kingdonia</taxon>
    </lineage>
</organism>
<keyword evidence="3 9" id="KW-0547">Nucleotide-binding</keyword>
<accession>A0A7J7KUR1</accession>
<dbReference type="GO" id="GO:0005524">
    <property type="term" value="F:ATP binding"/>
    <property type="evidence" value="ECO:0007669"/>
    <property type="project" value="UniProtKB-KW"/>
</dbReference>
<evidence type="ECO:0000313" key="11">
    <source>
        <dbReference type="Proteomes" id="UP000541444"/>
    </source>
</evidence>
<gene>
    <name evidence="10" type="ORF">GIB67_035650</name>
</gene>
<dbReference type="Proteomes" id="UP000541444">
    <property type="component" value="Unassembled WGS sequence"/>
</dbReference>
<evidence type="ECO:0000256" key="9">
    <source>
        <dbReference type="RuleBase" id="RU363036"/>
    </source>
</evidence>
<keyword evidence="2 9" id="KW-0436">Ligase</keyword>
<dbReference type="Pfam" id="PF00579">
    <property type="entry name" value="tRNA-synt_1b"/>
    <property type="match status" value="1"/>
</dbReference>
<evidence type="ECO:0000256" key="1">
    <source>
        <dbReference type="ARBA" id="ARBA00013160"/>
    </source>
</evidence>
<dbReference type="PANTHER" id="PTHR46264">
    <property type="entry name" value="TYROSINE-TRNA LIGASE"/>
    <property type="match status" value="1"/>
</dbReference>
<protein>
    <recommendedName>
        <fullName evidence="1">tyrosine--tRNA ligase</fullName>
        <ecNumber evidence="1">6.1.1.1</ecNumber>
    </recommendedName>
    <alternativeName>
        <fullName evidence="7">Tyrosyl-tRNA synthetase</fullName>
    </alternativeName>
</protein>
<dbReference type="GO" id="GO:0006437">
    <property type="term" value="P:tyrosyl-tRNA aminoacylation"/>
    <property type="evidence" value="ECO:0007669"/>
    <property type="project" value="TreeGrafter"/>
</dbReference>
<dbReference type="InterPro" id="IPR002305">
    <property type="entry name" value="aa-tRNA-synth_Ic"/>
</dbReference>
<evidence type="ECO:0000256" key="3">
    <source>
        <dbReference type="ARBA" id="ARBA00022741"/>
    </source>
</evidence>
<evidence type="ECO:0000256" key="4">
    <source>
        <dbReference type="ARBA" id="ARBA00022840"/>
    </source>
</evidence>
<dbReference type="GO" id="GO:0005737">
    <property type="term" value="C:cytoplasm"/>
    <property type="evidence" value="ECO:0007669"/>
    <property type="project" value="TreeGrafter"/>
</dbReference>